<dbReference type="InParanoid" id="W7WZR0"/>
<dbReference type="KEGG" id="tet:TTHERM_000939119"/>
<dbReference type="Proteomes" id="UP000009168">
    <property type="component" value="Unassembled WGS sequence"/>
</dbReference>
<keyword evidence="3" id="KW-1185">Reference proteome</keyword>
<organism evidence="2 3">
    <name type="scientific">Tetrahymena thermophila (strain SB210)</name>
    <dbReference type="NCBI Taxonomy" id="312017"/>
    <lineage>
        <taxon>Eukaryota</taxon>
        <taxon>Sar</taxon>
        <taxon>Alveolata</taxon>
        <taxon>Ciliophora</taxon>
        <taxon>Intramacronucleata</taxon>
        <taxon>Oligohymenophorea</taxon>
        <taxon>Hymenostomatida</taxon>
        <taxon>Tetrahymenina</taxon>
        <taxon>Tetrahymenidae</taxon>
        <taxon>Tetrahymena</taxon>
    </lineage>
</organism>
<accession>W7WZR0</accession>
<protein>
    <submittedName>
        <fullName evidence="2">Transmembrane protein, putative</fullName>
    </submittedName>
</protein>
<reference evidence="3" key="1">
    <citation type="journal article" date="2006" name="PLoS Biol.">
        <title>Macronuclear genome sequence of the ciliate Tetrahymena thermophila, a model eukaryote.</title>
        <authorList>
            <person name="Eisen J.A."/>
            <person name="Coyne R.S."/>
            <person name="Wu M."/>
            <person name="Wu D."/>
            <person name="Thiagarajan M."/>
            <person name="Wortman J.R."/>
            <person name="Badger J.H."/>
            <person name="Ren Q."/>
            <person name="Amedeo P."/>
            <person name="Jones K.M."/>
            <person name="Tallon L.J."/>
            <person name="Delcher A.L."/>
            <person name="Salzberg S.L."/>
            <person name="Silva J.C."/>
            <person name="Haas B.J."/>
            <person name="Majoros W.H."/>
            <person name="Farzad M."/>
            <person name="Carlton J.M."/>
            <person name="Smith R.K. Jr."/>
            <person name="Garg J."/>
            <person name="Pearlman R.E."/>
            <person name="Karrer K.M."/>
            <person name="Sun L."/>
            <person name="Manning G."/>
            <person name="Elde N.C."/>
            <person name="Turkewitz A.P."/>
            <person name="Asai D.J."/>
            <person name="Wilkes D.E."/>
            <person name="Wang Y."/>
            <person name="Cai H."/>
            <person name="Collins K."/>
            <person name="Stewart B.A."/>
            <person name="Lee S.R."/>
            <person name="Wilamowska K."/>
            <person name="Weinberg Z."/>
            <person name="Ruzzo W.L."/>
            <person name="Wloga D."/>
            <person name="Gaertig J."/>
            <person name="Frankel J."/>
            <person name="Tsao C.-C."/>
            <person name="Gorovsky M.A."/>
            <person name="Keeling P.J."/>
            <person name="Waller R.F."/>
            <person name="Patron N.J."/>
            <person name="Cherry J.M."/>
            <person name="Stover N.A."/>
            <person name="Krieger C.J."/>
            <person name="del Toro C."/>
            <person name="Ryder H.F."/>
            <person name="Williamson S.C."/>
            <person name="Barbeau R.A."/>
            <person name="Hamilton E.P."/>
            <person name="Orias E."/>
        </authorList>
    </citation>
    <scope>NUCLEOTIDE SEQUENCE [LARGE SCALE GENOMIC DNA]</scope>
    <source>
        <strain evidence="3">SB210</strain>
    </source>
</reference>
<proteinExistence type="predicted"/>
<dbReference type="RefSeq" id="XP_012655138.1">
    <property type="nucleotide sequence ID" value="XM_012799684.1"/>
</dbReference>
<dbReference type="AlphaFoldDB" id="W7WZR0"/>
<evidence type="ECO:0000313" key="3">
    <source>
        <dbReference type="Proteomes" id="UP000009168"/>
    </source>
</evidence>
<evidence type="ECO:0000256" key="1">
    <source>
        <dbReference type="SAM" id="Phobius"/>
    </source>
</evidence>
<dbReference type="EMBL" id="GG662503">
    <property type="protein sequence ID" value="EWS72330.1"/>
    <property type="molecule type" value="Genomic_DNA"/>
</dbReference>
<evidence type="ECO:0000313" key="2">
    <source>
        <dbReference type="EMBL" id="EWS72330.1"/>
    </source>
</evidence>
<feature type="transmembrane region" description="Helical" evidence="1">
    <location>
        <begin position="45"/>
        <end position="64"/>
    </location>
</feature>
<gene>
    <name evidence="2" type="ORF">TTHERM_000939119</name>
</gene>
<keyword evidence="1 2" id="KW-0812">Transmembrane</keyword>
<sequence>MAYTLRINDKIIKKLCVSKLKILYKQVIPITIPQKQQHINKTVTIWQAIVSYYFLYLRMSLIFIGRLQNVEQQRIKEFSIILL</sequence>
<dbReference type="GeneID" id="24441159"/>
<keyword evidence="1" id="KW-0472">Membrane</keyword>
<name>W7WZR0_TETTS</name>
<keyword evidence="1" id="KW-1133">Transmembrane helix</keyword>